<dbReference type="InterPro" id="IPR011324">
    <property type="entry name" value="Cytotoxic_necrot_fac-like_cat"/>
</dbReference>
<keyword evidence="3" id="KW-0808">Transferase</keyword>
<dbReference type="GO" id="GO:0017061">
    <property type="term" value="F:S-methyl-5-thioadenosine phosphorylase activity"/>
    <property type="evidence" value="ECO:0007669"/>
    <property type="project" value="UniProtKB-EC"/>
</dbReference>
<keyword evidence="5" id="KW-0378">Hydrolase</keyword>
<dbReference type="Proteomes" id="UP000050416">
    <property type="component" value="Unassembled WGS sequence"/>
</dbReference>
<keyword evidence="4" id="KW-0479">Metal-binding</keyword>
<dbReference type="PANTHER" id="PTHR30616:SF2">
    <property type="entry name" value="PURINE NUCLEOSIDE PHOSPHORYLASE LACC1"/>
    <property type="match status" value="1"/>
</dbReference>
<dbReference type="NCBIfam" id="TIGR00726">
    <property type="entry name" value="peptidoglycan editing factor PgeF"/>
    <property type="match status" value="1"/>
</dbReference>
<sequence>MISDQDVLRPDWQAPSHIKALSATRKGGASQSPWCSLNLGSHVDDNPEQVAENRQRLADLAGLSAGNIGWLNQIHGTGVVELTPTNVNVVTTADASYTRHPGIACAILTADCLPVILTDAEGSVVGAAHAGWRSLCGGVLENLITAMAVPPSNLRAWLGPAIGPDNFEVGPEVREAFVEQNSEAIKAFTQTGARPGHFMADIYQLATQRLNKAGVLSVSGGGLCTVNDKDRFYSYRRDGQTGRMATLVWVAPR</sequence>
<evidence type="ECO:0000256" key="4">
    <source>
        <dbReference type="ARBA" id="ARBA00022723"/>
    </source>
</evidence>
<gene>
    <name evidence="11" type="ORF">HLUCCX14_16020</name>
</gene>
<evidence type="ECO:0000256" key="2">
    <source>
        <dbReference type="ARBA" id="ARBA00007353"/>
    </source>
</evidence>
<evidence type="ECO:0000256" key="10">
    <source>
        <dbReference type="RuleBase" id="RU361274"/>
    </source>
</evidence>
<dbReference type="Pfam" id="PF02578">
    <property type="entry name" value="Cu-oxidase_4"/>
    <property type="match status" value="1"/>
</dbReference>
<dbReference type="GO" id="GO:0016787">
    <property type="term" value="F:hydrolase activity"/>
    <property type="evidence" value="ECO:0007669"/>
    <property type="project" value="UniProtKB-KW"/>
</dbReference>
<evidence type="ECO:0000256" key="9">
    <source>
        <dbReference type="ARBA" id="ARBA00049893"/>
    </source>
</evidence>
<comment type="catalytic activity">
    <reaction evidence="1">
        <text>inosine + phosphate = alpha-D-ribose 1-phosphate + hypoxanthine</text>
        <dbReference type="Rhea" id="RHEA:27646"/>
        <dbReference type="ChEBI" id="CHEBI:17368"/>
        <dbReference type="ChEBI" id="CHEBI:17596"/>
        <dbReference type="ChEBI" id="CHEBI:43474"/>
        <dbReference type="ChEBI" id="CHEBI:57720"/>
        <dbReference type="EC" id="2.4.2.1"/>
    </reaction>
    <physiologicalReaction direction="left-to-right" evidence="1">
        <dbReference type="Rhea" id="RHEA:27647"/>
    </physiologicalReaction>
</comment>
<dbReference type="EMBL" id="LJZQ01000034">
    <property type="protein sequence ID" value="KPQ27180.1"/>
    <property type="molecule type" value="Genomic_DNA"/>
</dbReference>
<dbReference type="GO" id="GO:0005507">
    <property type="term" value="F:copper ion binding"/>
    <property type="evidence" value="ECO:0007669"/>
    <property type="project" value="TreeGrafter"/>
</dbReference>
<dbReference type="STRING" id="1305731.GCA_000934705_02265"/>
<reference evidence="11 12" key="1">
    <citation type="submission" date="2015-09" db="EMBL/GenBank/DDBJ databases">
        <title>Identification and resolution of microdiversity through metagenomic sequencing of parallel consortia.</title>
        <authorList>
            <person name="Nelson W.C."/>
            <person name="Romine M.F."/>
            <person name="Lindemann S.R."/>
        </authorList>
    </citation>
    <scope>NUCLEOTIDE SEQUENCE [LARGE SCALE GENOMIC DNA]</scope>
    <source>
        <strain evidence="11">HL-55</strain>
    </source>
</reference>
<keyword evidence="6" id="KW-0862">Zinc</keyword>
<dbReference type="SUPFAM" id="SSF64438">
    <property type="entry name" value="CNF1/YfiH-like putative cysteine hydrolases"/>
    <property type="match status" value="1"/>
</dbReference>
<dbReference type="PANTHER" id="PTHR30616">
    <property type="entry name" value="UNCHARACTERIZED PROTEIN YFIH"/>
    <property type="match status" value="1"/>
</dbReference>
<comment type="catalytic activity">
    <reaction evidence="9">
        <text>S-methyl-5'-thioadenosine + phosphate = 5-(methylsulfanyl)-alpha-D-ribose 1-phosphate + adenine</text>
        <dbReference type="Rhea" id="RHEA:11852"/>
        <dbReference type="ChEBI" id="CHEBI:16708"/>
        <dbReference type="ChEBI" id="CHEBI:17509"/>
        <dbReference type="ChEBI" id="CHEBI:43474"/>
        <dbReference type="ChEBI" id="CHEBI:58533"/>
        <dbReference type="EC" id="2.4.2.28"/>
    </reaction>
    <physiologicalReaction direction="left-to-right" evidence="9">
        <dbReference type="Rhea" id="RHEA:11853"/>
    </physiologicalReaction>
</comment>
<name>A0A0P7ZDH9_9GAMM</name>
<proteinExistence type="inferred from homology"/>
<organism evidence="11 12">
    <name type="scientific">Marinobacter excellens HL-55</name>
    <dbReference type="NCBI Taxonomy" id="1305731"/>
    <lineage>
        <taxon>Bacteria</taxon>
        <taxon>Pseudomonadati</taxon>
        <taxon>Pseudomonadota</taxon>
        <taxon>Gammaproteobacteria</taxon>
        <taxon>Pseudomonadales</taxon>
        <taxon>Marinobacteraceae</taxon>
        <taxon>Marinobacter</taxon>
    </lineage>
</organism>
<accession>A0A0P7ZDH9</accession>
<dbReference type="InterPro" id="IPR038371">
    <property type="entry name" value="Cu_polyphenol_OxRdtase_sf"/>
</dbReference>
<dbReference type="PATRIC" id="fig|1305731.5.peg.1981"/>
<dbReference type="CDD" id="cd16833">
    <property type="entry name" value="YfiH"/>
    <property type="match status" value="1"/>
</dbReference>
<dbReference type="OrthoDB" id="4279at2"/>
<dbReference type="InterPro" id="IPR003730">
    <property type="entry name" value="Cu_polyphenol_OxRdtase"/>
</dbReference>
<evidence type="ECO:0000256" key="6">
    <source>
        <dbReference type="ARBA" id="ARBA00022833"/>
    </source>
</evidence>
<dbReference type="AlphaFoldDB" id="A0A0P7ZDH9"/>
<evidence type="ECO:0000256" key="8">
    <source>
        <dbReference type="ARBA" id="ARBA00048968"/>
    </source>
</evidence>
<comment type="catalytic activity">
    <reaction evidence="7">
        <text>adenosine + H2O + H(+) = inosine + NH4(+)</text>
        <dbReference type="Rhea" id="RHEA:24408"/>
        <dbReference type="ChEBI" id="CHEBI:15377"/>
        <dbReference type="ChEBI" id="CHEBI:15378"/>
        <dbReference type="ChEBI" id="CHEBI:16335"/>
        <dbReference type="ChEBI" id="CHEBI:17596"/>
        <dbReference type="ChEBI" id="CHEBI:28938"/>
        <dbReference type="EC" id="3.5.4.4"/>
    </reaction>
    <physiologicalReaction direction="left-to-right" evidence="7">
        <dbReference type="Rhea" id="RHEA:24409"/>
    </physiologicalReaction>
</comment>
<evidence type="ECO:0000313" key="11">
    <source>
        <dbReference type="EMBL" id="KPQ27180.1"/>
    </source>
</evidence>
<evidence type="ECO:0000313" key="12">
    <source>
        <dbReference type="Proteomes" id="UP000050416"/>
    </source>
</evidence>
<comment type="catalytic activity">
    <reaction evidence="8">
        <text>adenosine + phosphate = alpha-D-ribose 1-phosphate + adenine</text>
        <dbReference type="Rhea" id="RHEA:27642"/>
        <dbReference type="ChEBI" id="CHEBI:16335"/>
        <dbReference type="ChEBI" id="CHEBI:16708"/>
        <dbReference type="ChEBI" id="CHEBI:43474"/>
        <dbReference type="ChEBI" id="CHEBI:57720"/>
        <dbReference type="EC" id="2.4.2.1"/>
    </reaction>
    <physiologicalReaction direction="left-to-right" evidence="8">
        <dbReference type="Rhea" id="RHEA:27643"/>
    </physiologicalReaction>
</comment>
<comment type="similarity">
    <text evidence="2 10">Belongs to the purine nucleoside phosphorylase YfiH/LACC1 family.</text>
</comment>
<evidence type="ECO:0000256" key="1">
    <source>
        <dbReference type="ARBA" id="ARBA00000553"/>
    </source>
</evidence>
<protein>
    <recommendedName>
        <fullName evidence="10">Purine nucleoside phosphorylase</fullName>
    </recommendedName>
</protein>
<evidence type="ECO:0000256" key="7">
    <source>
        <dbReference type="ARBA" id="ARBA00047989"/>
    </source>
</evidence>
<evidence type="ECO:0000256" key="3">
    <source>
        <dbReference type="ARBA" id="ARBA00022679"/>
    </source>
</evidence>
<comment type="caution">
    <text evidence="11">The sequence shown here is derived from an EMBL/GenBank/DDBJ whole genome shotgun (WGS) entry which is preliminary data.</text>
</comment>
<dbReference type="Gene3D" id="3.60.140.10">
    <property type="entry name" value="CNF1/YfiH-like putative cysteine hydrolases"/>
    <property type="match status" value="1"/>
</dbReference>
<evidence type="ECO:0000256" key="5">
    <source>
        <dbReference type="ARBA" id="ARBA00022801"/>
    </source>
</evidence>